<dbReference type="PROSITE" id="PS51257">
    <property type="entry name" value="PROKAR_LIPOPROTEIN"/>
    <property type="match status" value="1"/>
</dbReference>
<keyword evidence="4" id="KW-0449">Lipoprotein</keyword>
<dbReference type="Pfam" id="PF21642">
    <property type="entry name" value="SP_0191-like"/>
    <property type="match status" value="1"/>
</dbReference>
<dbReference type="RefSeq" id="WP_380432137.1">
    <property type="nucleotide sequence ID" value="NZ_JBHSAC010000061.1"/>
</dbReference>
<dbReference type="InterPro" id="IPR048787">
    <property type="entry name" value="SP_0191-like_C"/>
</dbReference>
<protein>
    <submittedName>
        <fullName evidence="4">SP0191 family lipoprotein</fullName>
    </submittedName>
</protein>
<feature type="chain" id="PRO_5047185059" evidence="2">
    <location>
        <begin position="28"/>
        <end position="203"/>
    </location>
</feature>
<reference evidence="5" key="1">
    <citation type="journal article" date="2019" name="Int. J. Syst. Evol. Microbiol.">
        <title>The Global Catalogue of Microorganisms (GCM) 10K type strain sequencing project: providing services to taxonomists for standard genome sequencing and annotation.</title>
        <authorList>
            <consortium name="The Broad Institute Genomics Platform"/>
            <consortium name="The Broad Institute Genome Sequencing Center for Infectious Disease"/>
            <person name="Wu L."/>
            <person name="Ma J."/>
        </authorList>
    </citation>
    <scope>NUCLEOTIDE SEQUENCE [LARGE SCALE GENOMIC DNA]</scope>
    <source>
        <strain evidence="5">CCUG 58728</strain>
    </source>
</reference>
<feature type="compositionally biased region" description="Low complexity" evidence="1">
    <location>
        <begin position="24"/>
        <end position="41"/>
    </location>
</feature>
<sequence length="203" mass="22334">MKRRSYITIIILVIVFGLAACSNNSQSKSSSSSTSDTTSQKSDNKKKDSSSHEVKKVSGTKAVQFKSRDYSTGSSSTSGTDATITETVTYDGDEYKTIKMVIAQSLPDDIKGRDINDVRGALPELEKSNTIQDLKKVKGVTVNLEVTDDYQLKYNITYDMKSLDKSALNNTIAPLYFDELQKVTPLEYVLLLFKEGGTSVKPS</sequence>
<keyword evidence="5" id="KW-1185">Reference proteome</keyword>
<feature type="domain" description="SP-0191-like C-terminal" evidence="3">
    <location>
        <begin position="82"/>
        <end position="189"/>
    </location>
</feature>
<evidence type="ECO:0000256" key="2">
    <source>
        <dbReference type="SAM" id="SignalP"/>
    </source>
</evidence>
<dbReference type="InterPro" id="IPR047840">
    <property type="entry name" value="SP_0191-like"/>
</dbReference>
<organism evidence="4 5">
    <name type="scientific">Streptococcus dentapri</name>
    <dbReference type="NCBI Taxonomy" id="573564"/>
    <lineage>
        <taxon>Bacteria</taxon>
        <taxon>Bacillati</taxon>
        <taxon>Bacillota</taxon>
        <taxon>Bacilli</taxon>
        <taxon>Lactobacillales</taxon>
        <taxon>Streptococcaceae</taxon>
        <taxon>Streptococcus</taxon>
    </lineage>
</organism>
<evidence type="ECO:0000256" key="1">
    <source>
        <dbReference type="SAM" id="MobiDB-lite"/>
    </source>
</evidence>
<evidence type="ECO:0000259" key="3">
    <source>
        <dbReference type="Pfam" id="PF21642"/>
    </source>
</evidence>
<feature type="region of interest" description="Disordered" evidence="1">
    <location>
        <begin position="24"/>
        <end position="58"/>
    </location>
</feature>
<dbReference type="Proteomes" id="UP001595901">
    <property type="component" value="Unassembled WGS sequence"/>
</dbReference>
<accession>A0ABV8D2E2</accession>
<evidence type="ECO:0000313" key="5">
    <source>
        <dbReference type="Proteomes" id="UP001595901"/>
    </source>
</evidence>
<keyword evidence="2" id="KW-0732">Signal</keyword>
<dbReference type="EMBL" id="JBHSAC010000061">
    <property type="protein sequence ID" value="MFC3932603.1"/>
    <property type="molecule type" value="Genomic_DNA"/>
</dbReference>
<proteinExistence type="predicted"/>
<feature type="compositionally biased region" description="Basic and acidic residues" evidence="1">
    <location>
        <begin position="42"/>
        <end position="56"/>
    </location>
</feature>
<feature type="signal peptide" evidence="2">
    <location>
        <begin position="1"/>
        <end position="27"/>
    </location>
</feature>
<name>A0ABV8D2E2_9STRE</name>
<gene>
    <name evidence="4" type="ORF">ACFOSE_07500</name>
</gene>
<evidence type="ECO:0000313" key="4">
    <source>
        <dbReference type="EMBL" id="MFC3932603.1"/>
    </source>
</evidence>
<comment type="caution">
    <text evidence="4">The sequence shown here is derived from an EMBL/GenBank/DDBJ whole genome shotgun (WGS) entry which is preliminary data.</text>
</comment>
<dbReference type="NCBIfam" id="NF041193">
    <property type="entry name" value="lipo_SP0191"/>
    <property type="match status" value="1"/>
</dbReference>